<organism evidence="1">
    <name type="scientific">Rhodopseudomonas palustris (strain BisA53)</name>
    <dbReference type="NCBI Taxonomy" id="316055"/>
    <lineage>
        <taxon>Bacteria</taxon>
        <taxon>Pseudomonadati</taxon>
        <taxon>Pseudomonadota</taxon>
        <taxon>Alphaproteobacteria</taxon>
        <taxon>Hyphomicrobiales</taxon>
        <taxon>Nitrobacteraceae</taxon>
        <taxon>Rhodopseudomonas</taxon>
    </lineage>
</organism>
<dbReference type="KEGG" id="rpe:RPE_0583"/>
<name>Q07U43_RHOP5</name>
<sequence>MMYIVVRISTQGRYLTATTLISIALLANSMVDLMTNLTEEVRPFVRSDARSVGELFLRTFRSDISALDETTAYVQHHFLDENFDEGSPSLVYVGSNGDVRGFIGSLSMSFDSRIGRIRAAHACCHMVRDPPRDALGGARLLRGFLAGAQDLSYSETASQLSCTLWRRLGGCVLPQYSFTWIRLLSPCTGPLSMLGHYYPWLRPLETIAPAGDFLLSRIRMLSRRFELPELPRTVRAQEVSSEEFVNATIALSHNYSVHPQWNIEQVRDRLLEAQESSFRDLFIFKVVTDRKDKVVGGFILVCRGRVARVFQILCLDLFAHEVVAILLDTARARGMTAVYGRGDPITMNALAENNCIWLRGGSTVAHSRNPDILHELSSQSAILTGLAGETWSKLVYGLGAR</sequence>
<dbReference type="AlphaFoldDB" id="Q07U43"/>
<reference evidence="1" key="1">
    <citation type="submission" date="2006-09" db="EMBL/GenBank/DDBJ databases">
        <title>Complete sequence of Rhodopseudomonas palustris BisA53.</title>
        <authorList>
            <consortium name="US DOE Joint Genome Institute"/>
            <person name="Copeland A."/>
            <person name="Lucas S."/>
            <person name="Lapidus A."/>
            <person name="Barry K."/>
            <person name="Detter J.C."/>
            <person name="Glavina del Rio T."/>
            <person name="Hammon N."/>
            <person name="Israni S."/>
            <person name="Dalin E."/>
            <person name="Tice H."/>
            <person name="Pitluck S."/>
            <person name="Chain P."/>
            <person name="Malfatti S."/>
            <person name="Shin M."/>
            <person name="Vergez L."/>
            <person name="Schmutz J."/>
            <person name="Larimer F."/>
            <person name="Land M."/>
            <person name="Hauser L."/>
            <person name="Pelletier D.A."/>
            <person name="Kyrpides N."/>
            <person name="Kim E."/>
            <person name="Harwood C.S."/>
            <person name="Oda Y."/>
            <person name="Richardson P."/>
        </authorList>
    </citation>
    <scope>NUCLEOTIDE SEQUENCE [LARGE SCALE GENOMIC DNA]</scope>
    <source>
        <strain evidence="1">BisA53</strain>
    </source>
</reference>
<accession>Q07U43</accession>
<dbReference type="eggNOG" id="ENOG5032XEZ">
    <property type="taxonomic scope" value="Bacteria"/>
</dbReference>
<gene>
    <name evidence="1" type="ordered locus">RPE_0583</name>
</gene>
<dbReference type="EMBL" id="CP000463">
    <property type="protein sequence ID" value="ABJ04541.1"/>
    <property type="molecule type" value="Genomic_DNA"/>
</dbReference>
<evidence type="ECO:0000313" key="1">
    <source>
        <dbReference type="EMBL" id="ABJ04541.1"/>
    </source>
</evidence>
<dbReference type="HOGENOM" id="CLU_057282_0_0_5"/>
<proteinExistence type="predicted"/>
<protein>
    <submittedName>
        <fullName evidence="1">Uncharacterized protein</fullName>
    </submittedName>
</protein>